<name>A0ABQ3YRG8_9ACTN</name>
<sequence length="168" mass="19402">MITFDDYVRLRGARLVQLARLLIRDRHLAEDLVQEVLSKAFVRWKKISAAGDPDMYVRRMLINSNISWWRRRSSSEIVTATIGDRSDDADLGDRTAGQDAAWRLIAELPPRQRATIVLRYFEDLSDERIAEILEISTVTVRSQAMRALEKLRRQLEQSPASIEGGHRR</sequence>
<dbReference type="Gene3D" id="1.10.1740.10">
    <property type="match status" value="1"/>
</dbReference>
<dbReference type="InterPro" id="IPR039425">
    <property type="entry name" value="RNA_pol_sigma-70-like"/>
</dbReference>
<protein>
    <submittedName>
        <fullName evidence="8">DNA-directed RNA polymerase sigma-70 factor</fullName>
    </submittedName>
</protein>
<gene>
    <name evidence="8" type="ORF">Adu01nite_15350</name>
</gene>
<evidence type="ECO:0000313" key="9">
    <source>
        <dbReference type="Proteomes" id="UP000637628"/>
    </source>
</evidence>
<feature type="domain" description="RNA polymerase sigma factor 70 region 4 type 2" evidence="7">
    <location>
        <begin position="100"/>
        <end position="151"/>
    </location>
</feature>
<dbReference type="Gene3D" id="1.10.10.10">
    <property type="entry name" value="Winged helix-like DNA-binding domain superfamily/Winged helix DNA-binding domain"/>
    <property type="match status" value="1"/>
</dbReference>
<reference evidence="8 9" key="1">
    <citation type="submission" date="2021-01" db="EMBL/GenBank/DDBJ databases">
        <title>Whole genome shotgun sequence of Actinoplanes durhamensis NBRC 14914.</title>
        <authorList>
            <person name="Komaki H."/>
            <person name="Tamura T."/>
        </authorList>
    </citation>
    <scope>NUCLEOTIDE SEQUENCE [LARGE SCALE GENOMIC DNA]</scope>
    <source>
        <strain evidence="8 9">NBRC 14914</strain>
    </source>
</reference>
<evidence type="ECO:0000256" key="3">
    <source>
        <dbReference type="ARBA" id="ARBA00023082"/>
    </source>
</evidence>
<dbReference type="EMBL" id="BOML01000013">
    <property type="protein sequence ID" value="GIE00185.1"/>
    <property type="molecule type" value="Genomic_DNA"/>
</dbReference>
<dbReference type="Pfam" id="PF04542">
    <property type="entry name" value="Sigma70_r2"/>
    <property type="match status" value="1"/>
</dbReference>
<evidence type="ECO:0000256" key="1">
    <source>
        <dbReference type="ARBA" id="ARBA00010641"/>
    </source>
</evidence>
<keyword evidence="9" id="KW-1185">Reference proteome</keyword>
<dbReference type="InterPro" id="IPR007627">
    <property type="entry name" value="RNA_pol_sigma70_r2"/>
</dbReference>
<keyword evidence="4" id="KW-0238">DNA-binding</keyword>
<dbReference type="Proteomes" id="UP000637628">
    <property type="component" value="Unassembled WGS sequence"/>
</dbReference>
<evidence type="ECO:0000259" key="6">
    <source>
        <dbReference type="Pfam" id="PF04542"/>
    </source>
</evidence>
<dbReference type="InterPro" id="IPR013325">
    <property type="entry name" value="RNA_pol_sigma_r2"/>
</dbReference>
<dbReference type="CDD" id="cd06171">
    <property type="entry name" value="Sigma70_r4"/>
    <property type="match status" value="1"/>
</dbReference>
<organism evidence="8 9">
    <name type="scientific">Paractinoplanes durhamensis</name>
    <dbReference type="NCBI Taxonomy" id="113563"/>
    <lineage>
        <taxon>Bacteria</taxon>
        <taxon>Bacillati</taxon>
        <taxon>Actinomycetota</taxon>
        <taxon>Actinomycetes</taxon>
        <taxon>Micromonosporales</taxon>
        <taxon>Micromonosporaceae</taxon>
        <taxon>Paractinoplanes</taxon>
    </lineage>
</organism>
<dbReference type="InterPro" id="IPR036388">
    <property type="entry name" value="WH-like_DNA-bd_sf"/>
</dbReference>
<dbReference type="Pfam" id="PF08281">
    <property type="entry name" value="Sigma70_r4_2"/>
    <property type="match status" value="1"/>
</dbReference>
<evidence type="ECO:0000313" key="8">
    <source>
        <dbReference type="EMBL" id="GIE00185.1"/>
    </source>
</evidence>
<dbReference type="SUPFAM" id="SSF88659">
    <property type="entry name" value="Sigma3 and sigma4 domains of RNA polymerase sigma factors"/>
    <property type="match status" value="1"/>
</dbReference>
<dbReference type="InterPro" id="IPR014284">
    <property type="entry name" value="RNA_pol_sigma-70_dom"/>
</dbReference>
<evidence type="ECO:0000259" key="7">
    <source>
        <dbReference type="Pfam" id="PF08281"/>
    </source>
</evidence>
<dbReference type="PANTHER" id="PTHR43133">
    <property type="entry name" value="RNA POLYMERASE ECF-TYPE SIGMA FACTO"/>
    <property type="match status" value="1"/>
</dbReference>
<keyword evidence="2" id="KW-0805">Transcription regulation</keyword>
<feature type="domain" description="RNA polymerase sigma-70 region 2" evidence="6">
    <location>
        <begin position="13"/>
        <end position="73"/>
    </location>
</feature>
<comment type="similarity">
    <text evidence="1">Belongs to the sigma-70 factor family. ECF subfamily.</text>
</comment>
<evidence type="ECO:0000256" key="5">
    <source>
        <dbReference type="ARBA" id="ARBA00023163"/>
    </source>
</evidence>
<dbReference type="PANTHER" id="PTHR43133:SF50">
    <property type="entry name" value="ECF RNA POLYMERASE SIGMA FACTOR SIGM"/>
    <property type="match status" value="1"/>
</dbReference>
<dbReference type="NCBIfam" id="TIGR02983">
    <property type="entry name" value="SigE-fam_strep"/>
    <property type="match status" value="1"/>
</dbReference>
<keyword evidence="5" id="KW-0804">Transcription</keyword>
<dbReference type="GO" id="GO:0000428">
    <property type="term" value="C:DNA-directed RNA polymerase complex"/>
    <property type="evidence" value="ECO:0007669"/>
    <property type="project" value="UniProtKB-KW"/>
</dbReference>
<keyword evidence="3" id="KW-0731">Sigma factor</keyword>
<dbReference type="InterPro" id="IPR013324">
    <property type="entry name" value="RNA_pol_sigma_r3/r4-like"/>
</dbReference>
<comment type="caution">
    <text evidence="8">The sequence shown here is derived from an EMBL/GenBank/DDBJ whole genome shotgun (WGS) entry which is preliminary data.</text>
</comment>
<dbReference type="InterPro" id="IPR013249">
    <property type="entry name" value="RNA_pol_sigma70_r4_t2"/>
</dbReference>
<keyword evidence="8" id="KW-0240">DNA-directed RNA polymerase</keyword>
<accession>A0ABQ3YRG8</accession>
<evidence type="ECO:0000256" key="2">
    <source>
        <dbReference type="ARBA" id="ARBA00023015"/>
    </source>
</evidence>
<dbReference type="SUPFAM" id="SSF88946">
    <property type="entry name" value="Sigma2 domain of RNA polymerase sigma factors"/>
    <property type="match status" value="1"/>
</dbReference>
<proteinExistence type="inferred from homology"/>
<evidence type="ECO:0000256" key="4">
    <source>
        <dbReference type="ARBA" id="ARBA00023125"/>
    </source>
</evidence>
<dbReference type="NCBIfam" id="TIGR02937">
    <property type="entry name" value="sigma70-ECF"/>
    <property type="match status" value="1"/>
</dbReference>
<dbReference type="InterPro" id="IPR014325">
    <property type="entry name" value="RNA_pol_sigma-E_actinobac"/>
</dbReference>